<reference evidence="2 3" key="1">
    <citation type="submission" date="2019-02" db="EMBL/GenBank/DDBJ databases">
        <title>Deep-cultivation of Planctomycetes and their phenomic and genomic characterization uncovers novel biology.</title>
        <authorList>
            <person name="Wiegand S."/>
            <person name="Jogler M."/>
            <person name="Boedeker C."/>
            <person name="Pinto D."/>
            <person name="Vollmers J."/>
            <person name="Rivas-Marin E."/>
            <person name="Kohn T."/>
            <person name="Peeters S.H."/>
            <person name="Heuer A."/>
            <person name="Rast P."/>
            <person name="Oberbeckmann S."/>
            <person name="Bunk B."/>
            <person name="Jeske O."/>
            <person name="Meyerdierks A."/>
            <person name="Storesund J.E."/>
            <person name="Kallscheuer N."/>
            <person name="Luecker S."/>
            <person name="Lage O.M."/>
            <person name="Pohl T."/>
            <person name="Merkel B.J."/>
            <person name="Hornburger P."/>
            <person name="Mueller R.-W."/>
            <person name="Bruemmer F."/>
            <person name="Labrenz M."/>
            <person name="Spormann A.M."/>
            <person name="Op Den Camp H."/>
            <person name="Overmann J."/>
            <person name="Amann R."/>
            <person name="Jetten M.S.M."/>
            <person name="Mascher T."/>
            <person name="Medema M.H."/>
            <person name="Devos D.P."/>
            <person name="Kaster A.-K."/>
            <person name="Ovreas L."/>
            <person name="Rohde M."/>
            <person name="Galperin M.Y."/>
            <person name="Jogler C."/>
        </authorList>
    </citation>
    <scope>NUCLEOTIDE SEQUENCE [LARGE SCALE GENOMIC DNA]</scope>
    <source>
        <strain evidence="2 3">KOR34</strain>
    </source>
</reference>
<evidence type="ECO:0008006" key="4">
    <source>
        <dbReference type="Google" id="ProtNLM"/>
    </source>
</evidence>
<keyword evidence="1" id="KW-0812">Transmembrane</keyword>
<dbReference type="SUPFAM" id="SSF52047">
    <property type="entry name" value="RNI-like"/>
    <property type="match status" value="1"/>
</dbReference>
<feature type="transmembrane region" description="Helical" evidence="1">
    <location>
        <begin position="75"/>
        <end position="96"/>
    </location>
</feature>
<keyword evidence="1" id="KW-1133">Transmembrane helix</keyword>
<proteinExistence type="predicted"/>
<accession>A0A5C5V5P5</accession>
<sequence length="426" mass="46567">MQQLTPRLAAALAAALATPVVGAAAFASLLWLVHLWDLPAWVVFAATAVVTLLGAAAAGRAAFNWSRGAARYRLRHLLVVTTLLAVLFGTIGRTLLRQSMAVHDLYQSGVYVEDLVSDDDDWLKQRLGFDPFEVTRLEVRGPGGVDAILRHADSLRHLESVAFYRRAGDSALARVAELNGLPNLTQAAVYSPAVTDEGIARLGEWNNLTHLFINGPRITDRGLEHIGRMHHLESLVVMSERNLPPLPITDAGLASIAELPRLSRLWILNTPVTADGLLQLSGLPRLKWLHAPANGLTTEEHRRLCLAMPNCLVSTDERRLCLPEQVARLVVVEGDPEGTPNGAVNDAGTIAAVLDLLEQWAADQQIAWEEYDPAAGEPPGLWLRFIGPESQIIQCGLCDGHFYRPWLSRKGAISDAEQEKLRTLLP</sequence>
<dbReference type="Proteomes" id="UP000316714">
    <property type="component" value="Unassembled WGS sequence"/>
</dbReference>
<dbReference type="RefSeq" id="WP_146566409.1">
    <property type="nucleotide sequence ID" value="NZ_SIHJ01000002.1"/>
</dbReference>
<evidence type="ECO:0000256" key="1">
    <source>
        <dbReference type="SAM" id="Phobius"/>
    </source>
</evidence>
<gene>
    <name evidence="2" type="ORF">KOR34_34640</name>
</gene>
<comment type="caution">
    <text evidence="2">The sequence shown here is derived from an EMBL/GenBank/DDBJ whole genome shotgun (WGS) entry which is preliminary data.</text>
</comment>
<dbReference type="InterPro" id="IPR032675">
    <property type="entry name" value="LRR_dom_sf"/>
</dbReference>
<name>A0A5C5V5P5_9BACT</name>
<evidence type="ECO:0000313" key="3">
    <source>
        <dbReference type="Proteomes" id="UP000316714"/>
    </source>
</evidence>
<protein>
    <recommendedName>
        <fullName evidence="4">Leucine Rich repeats (2 copies)</fullName>
    </recommendedName>
</protein>
<dbReference type="AlphaFoldDB" id="A0A5C5V5P5"/>
<dbReference type="EMBL" id="SIHJ01000002">
    <property type="protein sequence ID" value="TWT33631.1"/>
    <property type="molecule type" value="Genomic_DNA"/>
</dbReference>
<evidence type="ECO:0000313" key="2">
    <source>
        <dbReference type="EMBL" id="TWT33631.1"/>
    </source>
</evidence>
<dbReference type="Gene3D" id="3.80.10.10">
    <property type="entry name" value="Ribonuclease Inhibitor"/>
    <property type="match status" value="2"/>
</dbReference>
<dbReference type="OrthoDB" id="232968at2"/>
<keyword evidence="1" id="KW-0472">Membrane</keyword>
<feature type="transmembrane region" description="Helical" evidence="1">
    <location>
        <begin position="39"/>
        <end position="63"/>
    </location>
</feature>
<organism evidence="2 3">
    <name type="scientific">Posidoniimonas corsicana</name>
    <dbReference type="NCBI Taxonomy" id="1938618"/>
    <lineage>
        <taxon>Bacteria</taxon>
        <taxon>Pseudomonadati</taxon>
        <taxon>Planctomycetota</taxon>
        <taxon>Planctomycetia</taxon>
        <taxon>Pirellulales</taxon>
        <taxon>Lacipirellulaceae</taxon>
        <taxon>Posidoniimonas</taxon>
    </lineage>
</organism>
<keyword evidence="3" id="KW-1185">Reference proteome</keyword>